<dbReference type="Gene3D" id="3.30.40.10">
    <property type="entry name" value="Zinc/RING finger domain, C3HC4 (zinc finger)"/>
    <property type="match status" value="1"/>
</dbReference>
<dbReference type="Pfam" id="PF17121">
    <property type="entry name" value="zf-C3HC4_5"/>
    <property type="match status" value="1"/>
</dbReference>
<evidence type="ECO:0000259" key="11">
    <source>
        <dbReference type="PROSITE" id="PS50089"/>
    </source>
</evidence>
<evidence type="ECO:0000256" key="2">
    <source>
        <dbReference type="ARBA" id="ARBA00022257"/>
    </source>
</evidence>
<comment type="subcellular location">
    <subcellularLocation>
        <location evidence="1">Nucleus</location>
    </subcellularLocation>
</comment>
<dbReference type="GO" id="GO:0006289">
    <property type="term" value="P:nucleotide-excision repair"/>
    <property type="evidence" value="ECO:0007669"/>
    <property type="project" value="InterPro"/>
</dbReference>
<dbReference type="CDD" id="cd16573">
    <property type="entry name" value="RING-HC_TFB3-like"/>
    <property type="match status" value="1"/>
</dbReference>
<keyword evidence="13" id="KW-1185">Reference proteome</keyword>
<dbReference type="FunFam" id="3.30.40.10:FF:000037">
    <property type="entry name" value="Cdk-activating kinase assembly factor MAT1, centre"/>
    <property type="match status" value="1"/>
</dbReference>
<keyword evidence="3" id="KW-0479">Metal-binding</keyword>
<evidence type="ECO:0000256" key="1">
    <source>
        <dbReference type="ARBA" id="ARBA00004123"/>
    </source>
</evidence>
<feature type="region of interest" description="Disordered" evidence="10">
    <location>
        <begin position="1"/>
        <end position="44"/>
    </location>
</feature>
<keyword evidence="5" id="KW-0862">Zinc</keyword>
<dbReference type="InterPro" id="IPR001841">
    <property type="entry name" value="Znf_RING"/>
</dbReference>
<evidence type="ECO:0000256" key="3">
    <source>
        <dbReference type="ARBA" id="ARBA00022723"/>
    </source>
</evidence>
<dbReference type="GO" id="GO:0061575">
    <property type="term" value="F:cyclin-dependent protein serine/threonine kinase activator activity"/>
    <property type="evidence" value="ECO:0007669"/>
    <property type="project" value="InterPro"/>
</dbReference>
<reference evidence="12 13" key="1">
    <citation type="submission" date="2018-03" db="EMBL/GenBank/DDBJ databases">
        <authorList>
            <person name="Guldener U."/>
        </authorList>
    </citation>
    <scope>NUCLEOTIDE SEQUENCE [LARGE SCALE GENOMIC DNA]</scope>
    <source>
        <strain evidence="12 13">NBRC100155</strain>
    </source>
</reference>
<dbReference type="AlphaFoldDB" id="A0A5C3DVQ3"/>
<accession>A0A5C3DVQ3</accession>
<evidence type="ECO:0000256" key="8">
    <source>
        <dbReference type="ARBA" id="ARBA00033277"/>
    </source>
</evidence>
<dbReference type="PANTHER" id="PTHR12683:SF13">
    <property type="entry name" value="CDK-ACTIVATING KINASE ASSEMBLY FACTOR MAT1"/>
    <property type="match status" value="1"/>
</dbReference>
<dbReference type="InterPro" id="IPR004575">
    <property type="entry name" value="MAT1/Tfb3"/>
</dbReference>
<feature type="region of interest" description="Disordered" evidence="10">
    <location>
        <begin position="235"/>
        <end position="290"/>
    </location>
</feature>
<dbReference type="InterPro" id="IPR013083">
    <property type="entry name" value="Znf_RING/FYVE/PHD"/>
</dbReference>
<sequence>MSAMRRTGTGSGRPSGVNTPNRPGGPSRPNAPAASGPRAIFDKSRRIEEFSSSDDKCPQCKTDRYLNPRLRLLVSPCYHKMCESCIDRIFSLGPAPCPECGKKVSKNQFTAQTFQDLGVEREVAVRRTVAKLFNRREEDFVDLKAYNDYLEEVEEITFNLIHEIDLPRTNAKLEQYQAAHRSAIASSAHISQQESDRQARVDEEEKLAKKARAERLRQEEELEREEREKERLEMMRELEQGADPDEILEKQRKRRKEREERQRIQELEARRREKEAAQASANGSGADTVDRRPWTLDMILDFEGPLANLDDASALFDVRKAPTALGGLEGVKGAAGYEDPWLKPAWVTKEQIARYRAGGFDWERQVWTRGLRAACEGIGAAPLANEPVEEPLPSMEVDA</sequence>
<feature type="compositionally biased region" description="Low complexity" evidence="10">
    <location>
        <begin position="1"/>
        <end position="16"/>
    </location>
</feature>
<dbReference type="PROSITE" id="PS50089">
    <property type="entry name" value="ZF_RING_2"/>
    <property type="match status" value="1"/>
</dbReference>
<dbReference type="PROSITE" id="PS00518">
    <property type="entry name" value="ZF_RING_1"/>
    <property type="match status" value="1"/>
</dbReference>
<keyword evidence="6" id="KW-0539">Nucleus</keyword>
<evidence type="ECO:0000256" key="6">
    <source>
        <dbReference type="ARBA" id="ARBA00023242"/>
    </source>
</evidence>
<dbReference type="InterPro" id="IPR015877">
    <property type="entry name" value="MAT1_centre"/>
</dbReference>
<dbReference type="Proteomes" id="UP000324022">
    <property type="component" value="Unassembled WGS sequence"/>
</dbReference>
<evidence type="ECO:0000256" key="5">
    <source>
        <dbReference type="ARBA" id="ARBA00022833"/>
    </source>
</evidence>
<evidence type="ECO:0000256" key="4">
    <source>
        <dbReference type="ARBA" id="ARBA00022771"/>
    </source>
</evidence>
<evidence type="ECO:0000256" key="9">
    <source>
        <dbReference type="PROSITE-ProRule" id="PRU00175"/>
    </source>
</evidence>
<gene>
    <name evidence="12" type="ORF">UTRI_00758</name>
</gene>
<feature type="domain" description="RING-type" evidence="11">
    <location>
        <begin position="57"/>
        <end position="100"/>
    </location>
</feature>
<evidence type="ECO:0000313" key="12">
    <source>
        <dbReference type="EMBL" id="SPO21281.1"/>
    </source>
</evidence>
<protein>
    <recommendedName>
        <fullName evidence="2">RNA polymerase II transcription factor B subunit 3</fullName>
    </recommendedName>
    <alternativeName>
        <fullName evidence="8">RNA polymerase II transcription factor B 38 kDa subunit</fullName>
    </alternativeName>
    <alternativeName>
        <fullName evidence="7">RNA polymerase II transcription factor B p38 subunit</fullName>
    </alternativeName>
</protein>
<feature type="compositionally biased region" description="Basic and acidic residues" evidence="10">
    <location>
        <begin position="257"/>
        <end position="276"/>
    </location>
</feature>
<evidence type="ECO:0000313" key="13">
    <source>
        <dbReference type="Proteomes" id="UP000324022"/>
    </source>
</evidence>
<dbReference type="SMART" id="SM00184">
    <property type="entry name" value="RING"/>
    <property type="match status" value="1"/>
</dbReference>
<dbReference type="Pfam" id="PF06391">
    <property type="entry name" value="MAT1"/>
    <property type="match status" value="1"/>
</dbReference>
<name>A0A5C3DVQ3_9BASI</name>
<dbReference type="InterPro" id="IPR017907">
    <property type="entry name" value="Znf_RING_CS"/>
</dbReference>
<dbReference type="SUPFAM" id="SSF57850">
    <property type="entry name" value="RING/U-box"/>
    <property type="match status" value="1"/>
</dbReference>
<dbReference type="GO" id="GO:0008270">
    <property type="term" value="F:zinc ion binding"/>
    <property type="evidence" value="ECO:0007669"/>
    <property type="project" value="UniProtKB-KW"/>
</dbReference>
<dbReference type="EMBL" id="OOIN01000002">
    <property type="protein sequence ID" value="SPO21281.1"/>
    <property type="molecule type" value="Genomic_DNA"/>
</dbReference>
<proteinExistence type="predicted"/>
<evidence type="ECO:0000256" key="10">
    <source>
        <dbReference type="SAM" id="MobiDB-lite"/>
    </source>
</evidence>
<evidence type="ECO:0000256" key="7">
    <source>
        <dbReference type="ARBA" id="ARBA00029873"/>
    </source>
</evidence>
<keyword evidence="4 9" id="KW-0863">Zinc-finger</keyword>
<dbReference type="PANTHER" id="PTHR12683">
    <property type="entry name" value="CDK-ACTIVATING KINASE ASSEMBLY FACTOR MAT1"/>
    <property type="match status" value="1"/>
</dbReference>
<organism evidence="12 13">
    <name type="scientific">Ustilago trichophora</name>
    <dbReference type="NCBI Taxonomy" id="86804"/>
    <lineage>
        <taxon>Eukaryota</taxon>
        <taxon>Fungi</taxon>
        <taxon>Dikarya</taxon>
        <taxon>Basidiomycota</taxon>
        <taxon>Ustilaginomycotina</taxon>
        <taxon>Ustilaginomycetes</taxon>
        <taxon>Ustilaginales</taxon>
        <taxon>Ustilaginaceae</taxon>
        <taxon>Ustilago</taxon>
    </lineage>
</organism>
<dbReference type="GO" id="GO:0070985">
    <property type="term" value="C:transcription factor TFIIK complex"/>
    <property type="evidence" value="ECO:0007669"/>
    <property type="project" value="UniProtKB-ARBA"/>
</dbReference>
<dbReference type="NCBIfam" id="TIGR00570">
    <property type="entry name" value="cdk7"/>
    <property type="match status" value="1"/>
</dbReference>
<dbReference type="OrthoDB" id="5963at2759"/>
<dbReference type="GO" id="GO:0006357">
    <property type="term" value="P:regulation of transcription by RNA polymerase II"/>
    <property type="evidence" value="ECO:0007669"/>
    <property type="project" value="TreeGrafter"/>
</dbReference>